<gene>
    <name evidence="1" type="ORF">NQ176_g1537</name>
</gene>
<name>A0ACC1NSV6_9HYPO</name>
<organism evidence="1 2">
    <name type="scientific">Zarea fungicola</name>
    <dbReference type="NCBI Taxonomy" id="93591"/>
    <lineage>
        <taxon>Eukaryota</taxon>
        <taxon>Fungi</taxon>
        <taxon>Dikarya</taxon>
        <taxon>Ascomycota</taxon>
        <taxon>Pezizomycotina</taxon>
        <taxon>Sordariomycetes</taxon>
        <taxon>Hypocreomycetidae</taxon>
        <taxon>Hypocreales</taxon>
        <taxon>Cordycipitaceae</taxon>
        <taxon>Zarea</taxon>
    </lineage>
</organism>
<proteinExistence type="predicted"/>
<accession>A0ACC1NSV6</accession>
<evidence type="ECO:0000313" key="2">
    <source>
        <dbReference type="Proteomes" id="UP001143910"/>
    </source>
</evidence>
<reference evidence="1" key="1">
    <citation type="submission" date="2022-08" db="EMBL/GenBank/DDBJ databases">
        <title>Genome Sequence of Lecanicillium fungicola.</title>
        <authorList>
            <person name="Buettner E."/>
        </authorList>
    </citation>
    <scope>NUCLEOTIDE SEQUENCE</scope>
    <source>
        <strain evidence="1">Babe33</strain>
    </source>
</reference>
<protein>
    <submittedName>
        <fullName evidence="1">Uncharacterized protein</fullName>
    </submittedName>
</protein>
<evidence type="ECO:0000313" key="1">
    <source>
        <dbReference type="EMBL" id="KAJ2982198.1"/>
    </source>
</evidence>
<comment type="caution">
    <text evidence="1">The sequence shown here is derived from an EMBL/GenBank/DDBJ whole genome shotgun (WGS) entry which is preliminary data.</text>
</comment>
<dbReference type="Proteomes" id="UP001143910">
    <property type="component" value="Unassembled WGS sequence"/>
</dbReference>
<dbReference type="EMBL" id="JANJQO010000089">
    <property type="protein sequence ID" value="KAJ2982198.1"/>
    <property type="molecule type" value="Genomic_DNA"/>
</dbReference>
<keyword evidence="2" id="KW-1185">Reference proteome</keyword>
<sequence length="218" mass="23025">MKLSITLLSIALLCVQGALAGPFTVPVYYNVLFDPKTGEGGYPDNAISQQLNVINGFYQQIGLTFRLAQTTRVAVPAAQFNGWNDKTKMDISARLGKRMPQALNVFTAGKSAGGEAFNDMFTCRNPIGDAIMIDHRYLPGGGALDFSSGKVLATAVGHWLGLYSTYQGGCASPGDFVDDTPAQASPASGCPRGRDTCPGGGLDPIDNLMSGADEYETD</sequence>